<dbReference type="AlphaFoldDB" id="A0A4R2MZS7"/>
<protein>
    <submittedName>
        <fullName evidence="1">Uncharacterized protein</fullName>
    </submittedName>
</protein>
<dbReference type="EMBL" id="SLXH01000049">
    <property type="protein sequence ID" value="TCP11079.1"/>
    <property type="molecule type" value="Genomic_DNA"/>
</dbReference>
<name>A0A4R2MZS7_9BURK</name>
<evidence type="ECO:0000313" key="1">
    <source>
        <dbReference type="EMBL" id="TCP11079.1"/>
    </source>
</evidence>
<keyword evidence="2" id="KW-1185">Reference proteome</keyword>
<accession>A0A4R2MZS7</accession>
<organism evidence="1 2">
    <name type="scientific">Simplicispira metamorpha</name>
    <dbReference type="NCBI Taxonomy" id="80881"/>
    <lineage>
        <taxon>Bacteria</taxon>
        <taxon>Pseudomonadati</taxon>
        <taxon>Pseudomonadota</taxon>
        <taxon>Betaproteobacteria</taxon>
        <taxon>Burkholderiales</taxon>
        <taxon>Comamonadaceae</taxon>
        <taxon>Simplicispira</taxon>
    </lineage>
</organism>
<comment type="caution">
    <text evidence="1">The sequence shown here is derived from an EMBL/GenBank/DDBJ whole genome shotgun (WGS) entry which is preliminary data.</text>
</comment>
<proteinExistence type="predicted"/>
<sequence>MLNSGDTIGPAQAYLAQAGGGNAVNWRTTQTGKYFGLRFYNENTSAINYGWIQLNTSAASDFPATINQYCYDDTGAAIAAGALPAPTPTPVPTFSACSMALLRMGLAALAGLRRKH</sequence>
<dbReference type="Proteomes" id="UP000295182">
    <property type="component" value="Unassembled WGS sequence"/>
</dbReference>
<evidence type="ECO:0000313" key="2">
    <source>
        <dbReference type="Proteomes" id="UP000295182"/>
    </source>
</evidence>
<reference evidence="1 2" key="1">
    <citation type="submission" date="2019-03" db="EMBL/GenBank/DDBJ databases">
        <title>Genomic Encyclopedia of Type Strains, Phase IV (KMG-IV): sequencing the most valuable type-strain genomes for metagenomic binning, comparative biology and taxonomic classification.</title>
        <authorList>
            <person name="Goeker M."/>
        </authorList>
    </citation>
    <scope>NUCLEOTIDE SEQUENCE [LARGE SCALE GENOMIC DNA]</scope>
    <source>
        <strain evidence="1 2">DSM 1837</strain>
    </source>
</reference>
<gene>
    <name evidence="1" type="ORF">EV674_1495</name>
</gene>